<feature type="region of interest" description="Disordered" evidence="1">
    <location>
        <begin position="28"/>
        <end position="52"/>
    </location>
</feature>
<sequence length="52" mass="5885">MNLCSDSVENLLVIQPPLGEERLCEEDISDRDQEERQNAIIESANVPDDRGE</sequence>
<evidence type="ECO:0000313" key="3">
    <source>
        <dbReference type="WBParaSite" id="L893_g4349.t1"/>
    </source>
</evidence>
<name>A0A1I8ABZ4_9BILA</name>
<keyword evidence="2" id="KW-1185">Reference proteome</keyword>
<organism evidence="2 3">
    <name type="scientific">Steinernema glaseri</name>
    <dbReference type="NCBI Taxonomy" id="37863"/>
    <lineage>
        <taxon>Eukaryota</taxon>
        <taxon>Metazoa</taxon>
        <taxon>Ecdysozoa</taxon>
        <taxon>Nematoda</taxon>
        <taxon>Chromadorea</taxon>
        <taxon>Rhabditida</taxon>
        <taxon>Tylenchina</taxon>
        <taxon>Panagrolaimomorpha</taxon>
        <taxon>Strongyloidoidea</taxon>
        <taxon>Steinernematidae</taxon>
        <taxon>Steinernema</taxon>
    </lineage>
</organism>
<dbReference type="Proteomes" id="UP000095287">
    <property type="component" value="Unplaced"/>
</dbReference>
<protein>
    <submittedName>
        <fullName evidence="3">GAGE domain-containing protein</fullName>
    </submittedName>
</protein>
<dbReference type="WBParaSite" id="L893_g4349.t1">
    <property type="protein sequence ID" value="L893_g4349.t1"/>
    <property type="gene ID" value="L893_g4349"/>
</dbReference>
<evidence type="ECO:0000313" key="2">
    <source>
        <dbReference type="Proteomes" id="UP000095287"/>
    </source>
</evidence>
<proteinExistence type="predicted"/>
<evidence type="ECO:0000256" key="1">
    <source>
        <dbReference type="SAM" id="MobiDB-lite"/>
    </source>
</evidence>
<reference evidence="3" key="1">
    <citation type="submission" date="2016-11" db="UniProtKB">
        <authorList>
            <consortium name="WormBaseParasite"/>
        </authorList>
    </citation>
    <scope>IDENTIFICATION</scope>
</reference>
<accession>A0A1I8ABZ4</accession>
<dbReference type="AlphaFoldDB" id="A0A1I8ABZ4"/>